<dbReference type="Pfam" id="PF05569">
    <property type="entry name" value="Peptidase_M56"/>
    <property type="match status" value="1"/>
</dbReference>
<protein>
    <submittedName>
        <fullName evidence="4">Beta-lactamase regulating signal transducer with metallopeptidase domain/predicted transcriptional regulator</fullName>
    </submittedName>
</protein>
<feature type="transmembrane region" description="Helical" evidence="2">
    <location>
        <begin position="312"/>
        <end position="330"/>
    </location>
</feature>
<gene>
    <name evidence="4" type="ORF">J2X04_000751</name>
</gene>
<dbReference type="RefSeq" id="WP_310052274.1">
    <property type="nucleotide sequence ID" value="NZ_JAVDVW010000001.1"/>
</dbReference>
<dbReference type="CDD" id="cd07341">
    <property type="entry name" value="M56_BlaR1_MecR1_like"/>
    <property type="match status" value="1"/>
</dbReference>
<feature type="transmembrane region" description="Helical" evidence="2">
    <location>
        <begin position="46"/>
        <end position="66"/>
    </location>
</feature>
<dbReference type="Gene3D" id="3.30.2010.10">
    <property type="entry name" value="Metalloproteases ('zincins'), catalytic domain"/>
    <property type="match status" value="1"/>
</dbReference>
<dbReference type="PANTHER" id="PTHR34978:SF3">
    <property type="entry name" value="SLR0241 PROTEIN"/>
    <property type="match status" value="1"/>
</dbReference>
<keyword evidence="2" id="KW-1133">Transmembrane helix</keyword>
<evidence type="ECO:0000313" key="4">
    <source>
        <dbReference type="EMBL" id="MDR7098404.1"/>
    </source>
</evidence>
<keyword evidence="5" id="KW-1185">Reference proteome</keyword>
<keyword evidence="2" id="KW-0812">Transmembrane</keyword>
<feature type="transmembrane region" description="Helical" evidence="2">
    <location>
        <begin position="110"/>
        <end position="133"/>
    </location>
</feature>
<evidence type="ECO:0000313" key="5">
    <source>
        <dbReference type="Proteomes" id="UP001267878"/>
    </source>
</evidence>
<feature type="domain" description="Peptidase M56" evidence="3">
    <location>
        <begin position="54"/>
        <end position="257"/>
    </location>
</feature>
<feature type="coiled-coil region" evidence="1">
    <location>
        <begin position="610"/>
        <end position="637"/>
    </location>
</feature>
<dbReference type="InterPro" id="IPR008756">
    <property type="entry name" value="Peptidase_M56"/>
</dbReference>
<dbReference type="EMBL" id="JAVDVW010000001">
    <property type="protein sequence ID" value="MDR7098404.1"/>
    <property type="molecule type" value="Genomic_DNA"/>
</dbReference>
<comment type="caution">
    <text evidence="4">The sequence shown here is derived from an EMBL/GenBank/DDBJ whole genome shotgun (WGS) entry which is preliminary data.</text>
</comment>
<sequence length="645" mass="70047">MTEWQTLLVPALGHALLHFLWQGALIGLTAAIVLQLLRDARPQLRYAVACLALLACALVPMLGVLLELRAASPVAAPGMVAIAAKSVTMATQQVFTAHAWPADFDRALPWIVAAWAAGAGSLSLRMTLGVIWIQRLRNTPQGEMHAAWQARLDALASRFGLDGVALRVVDALDSPASAGWWRPVVLLPAALLTRMPVDLIEALLAHELAHIRRHDYLVNLMQGAVEALLFYHPVTWWLSRRIRIERELIADQLAAQATGEPRRLAFALSELSELRHTRCPSLHLAQAAHGGHLMSRIEHLVRPGRRSTAGRLAFPVLGVAAACIAFYAHAQIGDAQRVEAAKVEVAVPVSQAAPATQAMPVSQAAPVSQAVPASQPVEVTQVAQAAPASAPTTRLHVGSVPREAYALVPKDGDEITMSGSIEDLPAIKRAQRSLNADFIWFRHDKQSYVVSDPGIVARANDAWRDSQKLGAQMEALGNEMEGHGAKMEQLGAQMEKLSEGSGKNAAMEAAAKRMELLAAQQETLAAKQSRLAASMHDGTDAQREQIERQMETLSQQQDALSRQMDQQSEVMDAESARMEARMQPMEALGRQMEEAGKPMEALGKRMEVLGKQQEKLIDQAEREMDKLLTEAMNKGLAKPAPASQQ</sequence>
<organism evidence="4 5">
    <name type="scientific">Agrilutibacter niabensis</name>
    <dbReference type="NCBI Taxonomy" id="380628"/>
    <lineage>
        <taxon>Bacteria</taxon>
        <taxon>Pseudomonadati</taxon>
        <taxon>Pseudomonadota</taxon>
        <taxon>Gammaproteobacteria</taxon>
        <taxon>Lysobacterales</taxon>
        <taxon>Lysobacteraceae</taxon>
        <taxon>Agrilutibacter</taxon>
    </lineage>
</organism>
<proteinExistence type="predicted"/>
<evidence type="ECO:0000256" key="1">
    <source>
        <dbReference type="SAM" id="Coils"/>
    </source>
</evidence>
<reference evidence="4 5" key="1">
    <citation type="submission" date="2023-07" db="EMBL/GenBank/DDBJ databases">
        <title>Sorghum-associated microbial communities from plants grown in Nebraska, USA.</title>
        <authorList>
            <person name="Schachtman D."/>
        </authorList>
    </citation>
    <scope>NUCLEOTIDE SEQUENCE [LARGE SCALE GENOMIC DNA]</scope>
    <source>
        <strain evidence="4 5">BE187</strain>
    </source>
</reference>
<feature type="transmembrane region" description="Helical" evidence="2">
    <location>
        <begin position="12"/>
        <end position="34"/>
    </location>
</feature>
<keyword evidence="2" id="KW-0472">Membrane</keyword>
<dbReference type="Proteomes" id="UP001267878">
    <property type="component" value="Unassembled WGS sequence"/>
</dbReference>
<feature type="coiled-coil region" evidence="1">
    <location>
        <begin position="536"/>
        <end position="570"/>
    </location>
</feature>
<accession>A0ABU1VLR1</accession>
<name>A0ABU1VLR1_9GAMM</name>
<evidence type="ECO:0000256" key="2">
    <source>
        <dbReference type="SAM" id="Phobius"/>
    </source>
</evidence>
<dbReference type="PANTHER" id="PTHR34978">
    <property type="entry name" value="POSSIBLE SENSOR-TRANSDUCER PROTEIN BLAR"/>
    <property type="match status" value="1"/>
</dbReference>
<dbReference type="InterPro" id="IPR052173">
    <property type="entry name" value="Beta-lactam_resp_regulator"/>
</dbReference>
<keyword evidence="1" id="KW-0175">Coiled coil</keyword>
<evidence type="ECO:0000259" key="3">
    <source>
        <dbReference type="Pfam" id="PF05569"/>
    </source>
</evidence>